<sequence>MYGDIVYDRDRVDEDEVEEEDTSLFVVVNLPEASIAEWEVDDGETVADRDPHYPPTDDVVVVVERDVLDEEIPSWDEREAELPLEALDEAGVAYTPYPSLRLRLYEPSHLRDSTFS</sequence>
<dbReference type="AlphaFoldDB" id="A0A6C0ULY8"/>
<name>A0A6C0ULY8_9EURY</name>
<organism evidence="1 2">
    <name type="scientific">Halogeometricum borinquense</name>
    <dbReference type="NCBI Taxonomy" id="60847"/>
    <lineage>
        <taxon>Archaea</taxon>
        <taxon>Methanobacteriati</taxon>
        <taxon>Methanobacteriota</taxon>
        <taxon>Stenosarchaea group</taxon>
        <taxon>Halobacteria</taxon>
        <taxon>Halobacteriales</taxon>
        <taxon>Haloferacaceae</taxon>
        <taxon>Halogeometricum</taxon>
    </lineage>
</organism>
<evidence type="ECO:0000313" key="1">
    <source>
        <dbReference type="EMBL" id="QIB76505.1"/>
    </source>
</evidence>
<dbReference type="Proteomes" id="UP000465846">
    <property type="component" value="Chromosome"/>
</dbReference>
<protein>
    <submittedName>
        <fullName evidence="1">Uncharacterized protein</fullName>
    </submittedName>
</protein>
<accession>A0A6C0ULY8</accession>
<proteinExistence type="predicted"/>
<evidence type="ECO:0000313" key="2">
    <source>
        <dbReference type="Proteomes" id="UP000465846"/>
    </source>
</evidence>
<reference evidence="1 2" key="1">
    <citation type="submission" date="2020-02" db="EMBL/GenBank/DDBJ databases">
        <title>Whole genome sequence of Halogeometricum borinquense strain wsp4.</title>
        <authorList>
            <person name="Verma D.K."/>
            <person name="Gopal K."/>
            <person name="Prasad E.S."/>
        </authorList>
    </citation>
    <scope>NUCLEOTIDE SEQUENCE [LARGE SCALE GENOMIC DNA]</scope>
    <source>
        <strain evidence="2">wsp4</strain>
    </source>
</reference>
<dbReference type="EMBL" id="CP048739">
    <property type="protein sequence ID" value="QIB76505.1"/>
    <property type="molecule type" value="Genomic_DNA"/>
</dbReference>
<gene>
    <name evidence="1" type="ORF">G3I44_14160</name>
</gene>